<dbReference type="EMBL" id="MABQ02000013">
    <property type="protein sequence ID" value="PCD21507.1"/>
    <property type="molecule type" value="Genomic_DNA"/>
</dbReference>
<dbReference type="STRING" id="327505.A0A2H3FPJ2"/>
<dbReference type="Proteomes" id="UP000219602">
    <property type="component" value="Unassembled WGS sequence"/>
</dbReference>
<dbReference type="PANTHER" id="PTHR47643">
    <property type="entry name" value="TPR DOMAIN PROTEIN (AFU_ORTHOLOGUE AFUA_5G12710)"/>
    <property type="match status" value="1"/>
</dbReference>
<sequence>MTGGKDFKYTTSGIWLLASRINHSCVGNCRRSFIGDMQIVRATRDLVADTELFFCYRLPVPFESYQEAQECFNNWGFTCDCGLCLRKKATSGSVFQRRKVLAEGLQRLLDHPDSGNGAKASRLIKALEETYPTNNDCAIQLELWEPYFAFGAHLLKNNQLNDAAKMILKGLKALGHSIIACPPNDITDRPRLEVERWGVANDAVPWAFYNLVNVYRQLAPELCLAAEYYAEVSYTMVVGEKETWPEVFSSSS</sequence>
<proteinExistence type="predicted"/>
<dbReference type="InterPro" id="IPR001214">
    <property type="entry name" value="SET_dom"/>
</dbReference>
<organism evidence="2 3">
    <name type="scientific">Fusarium oxysporum f. sp. radicis-cucumerinum</name>
    <dbReference type="NCBI Taxonomy" id="327505"/>
    <lineage>
        <taxon>Eukaryota</taxon>
        <taxon>Fungi</taxon>
        <taxon>Dikarya</taxon>
        <taxon>Ascomycota</taxon>
        <taxon>Pezizomycotina</taxon>
        <taxon>Sordariomycetes</taxon>
        <taxon>Hypocreomycetidae</taxon>
        <taxon>Hypocreales</taxon>
        <taxon>Nectriaceae</taxon>
        <taxon>Fusarium</taxon>
        <taxon>Fusarium oxysporum species complex</taxon>
    </lineage>
</organism>
<dbReference type="Gene3D" id="2.170.270.10">
    <property type="entry name" value="SET domain"/>
    <property type="match status" value="1"/>
</dbReference>
<accession>A0A2H3FPJ2</accession>
<dbReference type="SUPFAM" id="SSF82199">
    <property type="entry name" value="SET domain"/>
    <property type="match status" value="1"/>
</dbReference>
<reference evidence="2 3" key="2">
    <citation type="journal article" date="2017" name="Sci. Rep.">
        <title>A mobile pathogenicity chromosome in Fusarium oxysporum for infection of multiple cucurbit species.</title>
        <authorList>
            <person name="van Dam P."/>
            <person name="Fokkens L."/>
            <person name="Ayukawa Y."/>
            <person name="van der Gragt M."/>
            <person name="Ter Horst A."/>
            <person name="Brankovics B."/>
            <person name="Houterman P.M."/>
            <person name="Arie T."/>
            <person name="Rep M."/>
        </authorList>
    </citation>
    <scope>NUCLEOTIDE SEQUENCE [LARGE SCALE GENOMIC DNA]</scope>
    <source>
        <strain evidence="2 3">Forc016</strain>
    </source>
</reference>
<evidence type="ECO:0000259" key="1">
    <source>
        <dbReference type="Pfam" id="PF00856"/>
    </source>
</evidence>
<dbReference type="CDD" id="cd20071">
    <property type="entry name" value="SET_SMYD"/>
    <property type="match status" value="1"/>
</dbReference>
<name>A0A2H3FPJ2_FUSOX</name>
<comment type="caution">
    <text evidence="2">The sequence shown here is derived from an EMBL/GenBank/DDBJ whole genome shotgun (WGS) entry which is preliminary data.</text>
</comment>
<dbReference type="InterPro" id="IPR053209">
    <property type="entry name" value="Gramillin-biosynth_MTr"/>
</dbReference>
<evidence type="ECO:0000313" key="3">
    <source>
        <dbReference type="Proteomes" id="UP000219602"/>
    </source>
</evidence>
<evidence type="ECO:0000313" key="2">
    <source>
        <dbReference type="EMBL" id="PCD21507.1"/>
    </source>
</evidence>
<dbReference type="AlphaFoldDB" id="A0A2H3FPJ2"/>
<reference evidence="2 3" key="1">
    <citation type="journal article" date="2016" name="Environ. Microbiol.">
        <title>Effector profiles distinguish formae speciales of Fusarium oxysporum.</title>
        <authorList>
            <person name="van Dam P."/>
            <person name="Fokkens L."/>
            <person name="Schmidt S.M."/>
            <person name="Linmans J.H."/>
            <person name="Kistler H.C."/>
            <person name="Ma L.J."/>
            <person name="Rep M."/>
        </authorList>
    </citation>
    <scope>NUCLEOTIDE SEQUENCE [LARGE SCALE GENOMIC DNA]</scope>
    <source>
        <strain evidence="2 3">Forc016</strain>
    </source>
</reference>
<dbReference type="Pfam" id="PF00856">
    <property type="entry name" value="SET"/>
    <property type="match status" value="1"/>
</dbReference>
<protein>
    <recommendedName>
        <fullName evidence="1">SET domain-containing protein</fullName>
    </recommendedName>
</protein>
<dbReference type="PANTHER" id="PTHR47643:SF2">
    <property type="entry name" value="TPR DOMAIN PROTEIN (AFU_ORTHOLOGUE AFUA_5G12710)"/>
    <property type="match status" value="1"/>
</dbReference>
<feature type="domain" description="SET" evidence="1">
    <location>
        <begin position="17"/>
        <end position="56"/>
    </location>
</feature>
<dbReference type="InterPro" id="IPR046341">
    <property type="entry name" value="SET_dom_sf"/>
</dbReference>
<gene>
    <name evidence="2" type="ORF">AU210_016469</name>
</gene>